<comment type="caution">
    <text evidence="2">The sequence shown here is derived from an EMBL/GenBank/DDBJ whole genome shotgun (WGS) entry which is preliminary data.</text>
</comment>
<accession>A0A4U5MZD6</accession>
<dbReference type="AlphaFoldDB" id="A0A4U5MZD6"/>
<organism evidence="2">
    <name type="scientific">Populus alba</name>
    <name type="common">White poplar</name>
    <dbReference type="NCBI Taxonomy" id="43335"/>
    <lineage>
        <taxon>Eukaryota</taxon>
        <taxon>Viridiplantae</taxon>
        <taxon>Streptophyta</taxon>
        <taxon>Embryophyta</taxon>
        <taxon>Tracheophyta</taxon>
        <taxon>Spermatophyta</taxon>
        <taxon>Magnoliopsida</taxon>
        <taxon>eudicotyledons</taxon>
        <taxon>Gunneridae</taxon>
        <taxon>Pentapetalae</taxon>
        <taxon>rosids</taxon>
        <taxon>fabids</taxon>
        <taxon>Malpighiales</taxon>
        <taxon>Salicaceae</taxon>
        <taxon>Saliceae</taxon>
        <taxon>Populus</taxon>
    </lineage>
</organism>
<dbReference type="EMBL" id="RCHU01001132">
    <property type="protein sequence ID" value="TKR75224.1"/>
    <property type="molecule type" value="Genomic_DNA"/>
</dbReference>
<protein>
    <submittedName>
        <fullName evidence="2">Uncharacterized protein</fullName>
    </submittedName>
</protein>
<evidence type="ECO:0000256" key="1">
    <source>
        <dbReference type="SAM" id="MobiDB-lite"/>
    </source>
</evidence>
<reference evidence="2" key="1">
    <citation type="submission" date="2018-10" db="EMBL/GenBank/DDBJ databases">
        <title>Population genomic analysis revealed the cold adaptation of white poplar.</title>
        <authorList>
            <person name="Liu Y.-J."/>
        </authorList>
    </citation>
    <scope>NUCLEOTIDE SEQUENCE [LARGE SCALE GENOMIC DNA]</scope>
    <source>
        <strain evidence="2">PAL-ZL1</strain>
    </source>
</reference>
<proteinExistence type="predicted"/>
<feature type="region of interest" description="Disordered" evidence="1">
    <location>
        <begin position="1"/>
        <end position="41"/>
    </location>
</feature>
<evidence type="ECO:0000313" key="2">
    <source>
        <dbReference type="EMBL" id="TKR75224.1"/>
    </source>
</evidence>
<gene>
    <name evidence="2" type="ORF">D5086_0000287430</name>
</gene>
<name>A0A4U5MZD6_POPAL</name>
<sequence length="124" mass="14053">MEPSGQWDDDSKLKNPRNLGSKGNDMGDLGARCTDEHGTNSSDCRVDLGWESGKWKQCSSELCSSNPWSLLRLNKCSCSCQHLEFLCQYTAELDYCPDRVRCSKDPKLPIHVNIYNYFSFQASC</sequence>